<proteinExistence type="predicted"/>
<sequence length="121" mass="13641">MGPPTLVHLSTSLCIEPVTNSKYQYSIQLRNSLYSRSEYPEVPSGVGPSRSGNYFPKRPIFLTPQIPSDIGSHWSRTTTWLLVTEALLNEEGLALSEQTYLWRAQNKNSIDKSNEIRAINS</sequence>
<organism evidence="1 2">
    <name type="scientific">Austropuccinia psidii MF-1</name>
    <dbReference type="NCBI Taxonomy" id="1389203"/>
    <lineage>
        <taxon>Eukaryota</taxon>
        <taxon>Fungi</taxon>
        <taxon>Dikarya</taxon>
        <taxon>Basidiomycota</taxon>
        <taxon>Pucciniomycotina</taxon>
        <taxon>Pucciniomycetes</taxon>
        <taxon>Pucciniales</taxon>
        <taxon>Sphaerophragmiaceae</taxon>
        <taxon>Austropuccinia</taxon>
    </lineage>
</organism>
<name>A0A9Q3K7L8_9BASI</name>
<dbReference type="EMBL" id="AVOT02096976">
    <property type="protein sequence ID" value="MBW0575772.1"/>
    <property type="molecule type" value="Genomic_DNA"/>
</dbReference>
<accession>A0A9Q3K7L8</accession>
<protein>
    <submittedName>
        <fullName evidence="1">Uncharacterized protein</fullName>
    </submittedName>
</protein>
<comment type="caution">
    <text evidence="1">The sequence shown here is derived from an EMBL/GenBank/DDBJ whole genome shotgun (WGS) entry which is preliminary data.</text>
</comment>
<gene>
    <name evidence="1" type="ORF">O181_115487</name>
</gene>
<keyword evidence="2" id="KW-1185">Reference proteome</keyword>
<evidence type="ECO:0000313" key="1">
    <source>
        <dbReference type="EMBL" id="MBW0575772.1"/>
    </source>
</evidence>
<reference evidence="1" key="1">
    <citation type="submission" date="2021-03" db="EMBL/GenBank/DDBJ databases">
        <title>Draft genome sequence of rust myrtle Austropuccinia psidii MF-1, a brazilian biotype.</title>
        <authorList>
            <person name="Quecine M.C."/>
            <person name="Pachon D.M.R."/>
            <person name="Bonatelli M.L."/>
            <person name="Correr F.H."/>
            <person name="Franceschini L.M."/>
            <person name="Leite T.F."/>
            <person name="Margarido G.R.A."/>
            <person name="Almeida C.A."/>
            <person name="Ferrarezi J.A."/>
            <person name="Labate C.A."/>
        </authorList>
    </citation>
    <scope>NUCLEOTIDE SEQUENCE</scope>
    <source>
        <strain evidence="1">MF-1</strain>
    </source>
</reference>
<dbReference type="AlphaFoldDB" id="A0A9Q3K7L8"/>
<dbReference type="Proteomes" id="UP000765509">
    <property type="component" value="Unassembled WGS sequence"/>
</dbReference>
<evidence type="ECO:0000313" key="2">
    <source>
        <dbReference type="Proteomes" id="UP000765509"/>
    </source>
</evidence>